<evidence type="ECO:0000256" key="1">
    <source>
        <dbReference type="SAM" id="MobiDB-lite"/>
    </source>
</evidence>
<comment type="caution">
    <text evidence="2">The sequence shown here is derived from an EMBL/GenBank/DDBJ whole genome shotgun (WGS) entry which is preliminary data.</text>
</comment>
<gene>
    <name evidence="2" type="ORF">RHSIM_Rhsim05G0035200</name>
</gene>
<dbReference type="AlphaFoldDB" id="A0A834GXS0"/>
<protein>
    <submittedName>
        <fullName evidence="2">Uncharacterized protein</fullName>
    </submittedName>
</protein>
<evidence type="ECO:0000313" key="3">
    <source>
        <dbReference type="Proteomes" id="UP000626092"/>
    </source>
</evidence>
<accession>A0A834GXS0</accession>
<dbReference type="EMBL" id="WJXA01000005">
    <property type="protein sequence ID" value="KAF7143041.1"/>
    <property type="molecule type" value="Genomic_DNA"/>
</dbReference>
<sequence>MWQPQLATRLWHAPLRAISSLGNRGRPPPKANNGKQPPSLSGDLGVTERSDTPTGVTTAEEEAIAEMGDPPAGVTAGMAGQPHPSAVCRSSPLRCSSIITALLRTSAVNGDAMGGETSGSVAAVGMVIERDPKLGHEKKSTELDAKRFLAQRVLGHGHLDRADGLWIHWREVRLNYKQADSSVHRILMEWTGLTDDVKMPDVTTPCCGCDFSFLLWLGAE</sequence>
<feature type="region of interest" description="Disordered" evidence="1">
    <location>
        <begin position="19"/>
        <end position="89"/>
    </location>
</feature>
<keyword evidence="3" id="KW-1185">Reference proteome</keyword>
<proteinExistence type="predicted"/>
<dbReference type="OrthoDB" id="10554509at2759"/>
<organism evidence="2 3">
    <name type="scientific">Rhododendron simsii</name>
    <name type="common">Sims's rhododendron</name>
    <dbReference type="NCBI Taxonomy" id="118357"/>
    <lineage>
        <taxon>Eukaryota</taxon>
        <taxon>Viridiplantae</taxon>
        <taxon>Streptophyta</taxon>
        <taxon>Embryophyta</taxon>
        <taxon>Tracheophyta</taxon>
        <taxon>Spermatophyta</taxon>
        <taxon>Magnoliopsida</taxon>
        <taxon>eudicotyledons</taxon>
        <taxon>Gunneridae</taxon>
        <taxon>Pentapetalae</taxon>
        <taxon>asterids</taxon>
        <taxon>Ericales</taxon>
        <taxon>Ericaceae</taxon>
        <taxon>Ericoideae</taxon>
        <taxon>Rhodoreae</taxon>
        <taxon>Rhododendron</taxon>
    </lineage>
</organism>
<dbReference type="Proteomes" id="UP000626092">
    <property type="component" value="Unassembled WGS sequence"/>
</dbReference>
<name>A0A834GXS0_RHOSS</name>
<evidence type="ECO:0000313" key="2">
    <source>
        <dbReference type="EMBL" id="KAF7143041.1"/>
    </source>
</evidence>
<reference evidence="2" key="1">
    <citation type="submission" date="2019-11" db="EMBL/GenBank/DDBJ databases">
        <authorList>
            <person name="Liu Y."/>
            <person name="Hou J."/>
            <person name="Li T.-Q."/>
            <person name="Guan C.-H."/>
            <person name="Wu X."/>
            <person name="Wu H.-Z."/>
            <person name="Ling F."/>
            <person name="Zhang R."/>
            <person name="Shi X.-G."/>
            <person name="Ren J.-P."/>
            <person name="Chen E.-F."/>
            <person name="Sun J.-M."/>
        </authorList>
    </citation>
    <scope>NUCLEOTIDE SEQUENCE</scope>
    <source>
        <strain evidence="2">Adult_tree_wgs_1</strain>
        <tissue evidence="2">Leaves</tissue>
    </source>
</reference>